<dbReference type="InterPro" id="IPR023434">
    <property type="entry name" value="Arginosuc_synth_type_1_subfam"/>
</dbReference>
<dbReference type="InterPro" id="IPR048267">
    <property type="entry name" value="Arginosuc_syn_N"/>
</dbReference>
<dbReference type="PROSITE" id="PS00565">
    <property type="entry name" value="ARGININOSUCCIN_SYN_2"/>
    <property type="match status" value="1"/>
</dbReference>
<evidence type="ECO:0000259" key="16">
    <source>
        <dbReference type="Pfam" id="PF00764"/>
    </source>
</evidence>
<dbReference type="SUPFAM" id="SSF69864">
    <property type="entry name" value="Argininosuccinate synthetase, C-terminal domain"/>
    <property type="match status" value="1"/>
</dbReference>
<keyword evidence="19" id="KW-1185">Reference proteome</keyword>
<keyword evidence="10 15" id="KW-0028">Amino-acid biosynthesis</keyword>
<dbReference type="PROSITE" id="PS00564">
    <property type="entry name" value="ARGININOSUCCIN_SYN_1"/>
    <property type="match status" value="1"/>
</dbReference>
<evidence type="ECO:0000256" key="11">
    <source>
        <dbReference type="ARBA" id="ARBA00022741"/>
    </source>
</evidence>
<feature type="binding site" evidence="15">
    <location>
        <position position="136"/>
    </location>
    <ligand>
        <name>L-aspartate</name>
        <dbReference type="ChEBI" id="CHEBI:29991"/>
    </ligand>
</feature>
<sequence length="447" mass="49191">MATILQNLPAGQKVGIAFSGGLDTSAALRWMKNKGALPYAYTANLGQPDEPDYDAIPRKAMEYGAEQARLIDCRTQLAHEGIAALQAGAFHISTAGITYFNTTPLGRAVTGTMLVAAMKEDDVHIWGDGSTFKGNDIERFYRYGLLTNPSLKIYKPWLDQLFIDELGGRAEMSAFMTKEGFGYKMSAEKAYSTDSNMLGATHEAKDLELLSSGIRIVNPIMGVAFWKDDVQVKAEEVSVRFEEGQPVALNGVEFSDPVALILEANRIGGRHGLGMSDQIENRIIEAKSRGIYEAPGLALLHIAYERLVTGIHNEDTIEQYRMNGLKLGRLLYQGRWFDPQAIMLRETAQRWVARAITGTVTLELRRGNDYSILNTESPNLTYAPERLSMEKVEDAPFSPADRIGQLTMRNLDIVDTRAKLGIYAQSGLLSLGGNAALAQLGDDSDKK</sequence>
<evidence type="ECO:0000256" key="13">
    <source>
        <dbReference type="ARBA" id="ARBA00029916"/>
    </source>
</evidence>
<evidence type="ECO:0000256" key="9">
    <source>
        <dbReference type="ARBA" id="ARBA00022598"/>
    </source>
</evidence>
<dbReference type="NCBIfam" id="NF003779">
    <property type="entry name" value="PRK05370.1"/>
    <property type="match status" value="1"/>
</dbReference>
<evidence type="ECO:0000256" key="6">
    <source>
        <dbReference type="ARBA" id="ARBA00014810"/>
    </source>
</evidence>
<evidence type="ECO:0000256" key="8">
    <source>
        <dbReference type="ARBA" id="ARBA00022571"/>
    </source>
</evidence>
<dbReference type="GO" id="GO:0005737">
    <property type="term" value="C:cytoplasm"/>
    <property type="evidence" value="ECO:0007669"/>
    <property type="project" value="UniProtKB-SubCell"/>
</dbReference>
<dbReference type="InterPro" id="IPR048268">
    <property type="entry name" value="Arginosuc_syn_C"/>
</dbReference>
<feature type="binding site" evidence="15">
    <location>
        <position position="201"/>
    </location>
    <ligand>
        <name>L-citrulline</name>
        <dbReference type="ChEBI" id="CHEBI:57743"/>
    </ligand>
</feature>
<dbReference type="AlphaFoldDB" id="A0A1I1ZLW6"/>
<feature type="binding site" evidence="15">
    <location>
        <position position="43"/>
    </location>
    <ligand>
        <name>ATP</name>
        <dbReference type="ChEBI" id="CHEBI:30616"/>
    </ligand>
</feature>
<dbReference type="GO" id="GO:0006526">
    <property type="term" value="P:L-arginine biosynthetic process"/>
    <property type="evidence" value="ECO:0007669"/>
    <property type="project" value="UniProtKB-UniRule"/>
</dbReference>
<comment type="pathway">
    <text evidence="2 15">Amino-acid biosynthesis; L-arginine biosynthesis; L-arginine from L-ornithine and carbamoyl phosphate: step 2/3.</text>
</comment>
<dbReference type="GO" id="GO:0004055">
    <property type="term" value="F:argininosuccinate synthase activity"/>
    <property type="evidence" value="ECO:0007669"/>
    <property type="project" value="UniProtKB-UniRule"/>
</dbReference>
<evidence type="ECO:0000256" key="12">
    <source>
        <dbReference type="ARBA" id="ARBA00022840"/>
    </source>
</evidence>
<evidence type="ECO:0000313" key="19">
    <source>
        <dbReference type="Proteomes" id="UP000199119"/>
    </source>
</evidence>
<name>A0A1I1ZLW6_9BURK</name>
<dbReference type="PANTHER" id="PTHR11587:SF2">
    <property type="entry name" value="ARGININOSUCCINATE SYNTHASE"/>
    <property type="match status" value="1"/>
</dbReference>
<evidence type="ECO:0000256" key="15">
    <source>
        <dbReference type="HAMAP-Rule" id="MF_00581"/>
    </source>
</evidence>
<dbReference type="Gene3D" id="3.90.1260.10">
    <property type="entry name" value="Argininosuccinate synthetase, chain A, domain 2"/>
    <property type="match status" value="1"/>
</dbReference>
<keyword evidence="9 15" id="KW-0436">Ligase</keyword>
<comment type="catalytic activity">
    <reaction evidence="14 15">
        <text>L-citrulline + L-aspartate + ATP = 2-(N(omega)-L-arginino)succinate + AMP + diphosphate + H(+)</text>
        <dbReference type="Rhea" id="RHEA:10932"/>
        <dbReference type="ChEBI" id="CHEBI:15378"/>
        <dbReference type="ChEBI" id="CHEBI:29991"/>
        <dbReference type="ChEBI" id="CHEBI:30616"/>
        <dbReference type="ChEBI" id="CHEBI:33019"/>
        <dbReference type="ChEBI" id="CHEBI:57472"/>
        <dbReference type="ChEBI" id="CHEBI:57743"/>
        <dbReference type="ChEBI" id="CHEBI:456215"/>
        <dbReference type="EC" id="6.3.4.5"/>
    </reaction>
</comment>
<feature type="binding site" evidence="15">
    <location>
        <position position="131"/>
    </location>
    <ligand>
        <name>L-aspartate</name>
        <dbReference type="ChEBI" id="CHEBI:29991"/>
    </ligand>
</feature>
<comment type="subunit">
    <text evidence="4 15">Homotetramer.</text>
</comment>
<gene>
    <name evidence="15" type="primary">argG</name>
    <name evidence="18" type="ORF">SAMN04489711_101214</name>
</gene>
<evidence type="ECO:0000256" key="7">
    <source>
        <dbReference type="ARBA" id="ARBA00022490"/>
    </source>
</evidence>
<feature type="binding site" evidence="15">
    <location>
        <position position="136"/>
    </location>
    <ligand>
        <name>ATP</name>
        <dbReference type="ChEBI" id="CHEBI:30616"/>
    </ligand>
</feature>
<feature type="binding site" evidence="15">
    <location>
        <begin position="17"/>
        <end position="25"/>
    </location>
    <ligand>
        <name>ATP</name>
        <dbReference type="ChEBI" id="CHEBI:30616"/>
    </ligand>
</feature>
<dbReference type="GO" id="GO:0000050">
    <property type="term" value="P:urea cycle"/>
    <property type="evidence" value="ECO:0007669"/>
    <property type="project" value="TreeGrafter"/>
</dbReference>
<dbReference type="GO" id="GO:0042803">
    <property type="term" value="F:protein homodimerization activity"/>
    <property type="evidence" value="ECO:0007669"/>
    <property type="project" value="InterPro"/>
</dbReference>
<dbReference type="STRING" id="1177982.SAMN04489711_101214"/>
<feature type="binding site" evidence="15">
    <location>
        <position position="135"/>
    </location>
    <ligand>
        <name>L-citrulline</name>
        <dbReference type="ChEBI" id="CHEBI:57743"/>
    </ligand>
</feature>
<keyword evidence="12 15" id="KW-0067">ATP-binding</keyword>
<dbReference type="HAMAP" id="MF_00581">
    <property type="entry name" value="Arg_succ_synth_type2"/>
    <property type="match status" value="1"/>
</dbReference>
<feature type="binding site" evidence="15">
    <location>
        <position position="99"/>
    </location>
    <ligand>
        <name>L-citrulline</name>
        <dbReference type="ChEBI" id="CHEBI:57743"/>
    </ligand>
</feature>
<evidence type="ECO:0000256" key="2">
    <source>
        <dbReference type="ARBA" id="ARBA00004967"/>
    </source>
</evidence>
<dbReference type="Pfam" id="PF00764">
    <property type="entry name" value="Arginosuc_synth"/>
    <property type="match status" value="1"/>
</dbReference>
<dbReference type="InterPro" id="IPR024074">
    <property type="entry name" value="AS_cat/multimer_dom_body"/>
</dbReference>
<dbReference type="InterPro" id="IPR018223">
    <property type="entry name" value="Arginosuc_synth_CS"/>
</dbReference>
<feature type="binding site" evidence="15">
    <location>
        <position position="192"/>
    </location>
    <ligand>
        <name>L-citrulline</name>
        <dbReference type="ChEBI" id="CHEBI:57743"/>
    </ligand>
</feature>
<dbReference type="Gene3D" id="1.10.287.400">
    <property type="match status" value="1"/>
</dbReference>
<dbReference type="OrthoDB" id="9801641at2"/>
<feature type="binding site" evidence="15">
    <location>
        <position position="194"/>
    </location>
    <ligand>
        <name>ATP</name>
        <dbReference type="ChEBI" id="CHEBI:30616"/>
    </ligand>
</feature>
<keyword evidence="11 15" id="KW-0547">Nucleotide-binding</keyword>
<dbReference type="PANTHER" id="PTHR11587">
    <property type="entry name" value="ARGININOSUCCINATE SYNTHASE"/>
    <property type="match status" value="1"/>
</dbReference>
<dbReference type="GO" id="GO:0005524">
    <property type="term" value="F:ATP binding"/>
    <property type="evidence" value="ECO:0007669"/>
    <property type="project" value="UniProtKB-UniRule"/>
</dbReference>
<dbReference type="FunFam" id="1.10.287.400:FF:000001">
    <property type="entry name" value="Argininosuccinate synthase"/>
    <property type="match status" value="1"/>
</dbReference>
<dbReference type="InterPro" id="IPR001518">
    <property type="entry name" value="Arginosuc_synth"/>
</dbReference>
<feature type="domain" description="Arginosuccinate synthase-like N-terminal" evidence="16">
    <location>
        <begin position="13"/>
        <end position="160"/>
    </location>
</feature>
<feature type="binding site" evidence="15">
    <location>
        <position position="129"/>
    </location>
    <ligand>
        <name>ATP</name>
        <dbReference type="ChEBI" id="CHEBI:30616"/>
    </ligand>
</feature>
<dbReference type="UniPathway" id="UPA00068">
    <property type="reaction ID" value="UER00113"/>
</dbReference>
<dbReference type="RefSeq" id="WP_092936715.1">
    <property type="nucleotide sequence ID" value="NZ_FONX01000001.1"/>
</dbReference>
<feature type="binding site" evidence="15">
    <location>
        <position position="203"/>
    </location>
    <ligand>
        <name>L-citrulline</name>
        <dbReference type="ChEBI" id="CHEBI:57743"/>
    </ligand>
</feature>
<dbReference type="InterPro" id="IPR024073">
    <property type="entry name" value="AS_multimer_C_tail"/>
</dbReference>
<dbReference type="Proteomes" id="UP000199119">
    <property type="component" value="Unassembled WGS sequence"/>
</dbReference>
<dbReference type="SUPFAM" id="SSF52402">
    <property type="entry name" value="Adenine nucleotide alpha hydrolases-like"/>
    <property type="match status" value="1"/>
</dbReference>
<evidence type="ECO:0000313" key="18">
    <source>
        <dbReference type="EMBL" id="SFE32679.1"/>
    </source>
</evidence>
<dbReference type="Pfam" id="PF20979">
    <property type="entry name" value="Arginosuc_syn_C"/>
    <property type="match status" value="1"/>
</dbReference>
<dbReference type="Gene3D" id="3.40.50.620">
    <property type="entry name" value="HUPs"/>
    <property type="match status" value="1"/>
</dbReference>
<keyword evidence="7 15" id="KW-0963">Cytoplasm</keyword>
<evidence type="ECO:0000256" key="4">
    <source>
        <dbReference type="ARBA" id="ARBA00011881"/>
    </source>
</evidence>
<evidence type="ECO:0000256" key="1">
    <source>
        <dbReference type="ARBA" id="ARBA00004496"/>
    </source>
</evidence>
<feature type="domain" description="Arginosuccinate synthase C-terminal" evidence="17">
    <location>
        <begin position="191"/>
        <end position="394"/>
    </location>
</feature>
<proteinExistence type="inferred from homology"/>
<evidence type="ECO:0000256" key="3">
    <source>
        <dbReference type="ARBA" id="ARBA00009088"/>
    </source>
</evidence>
<comment type="subcellular location">
    <subcellularLocation>
        <location evidence="1 15">Cytoplasm</location>
    </subcellularLocation>
</comment>
<protein>
    <recommendedName>
        <fullName evidence="6 15">Argininosuccinate synthase</fullName>
        <ecNumber evidence="5 15">6.3.4.5</ecNumber>
    </recommendedName>
    <alternativeName>
        <fullName evidence="13 15">Citrulline--aspartate ligase</fullName>
    </alternativeName>
</protein>
<evidence type="ECO:0000259" key="17">
    <source>
        <dbReference type="Pfam" id="PF20979"/>
    </source>
</evidence>
<dbReference type="InterPro" id="IPR014729">
    <property type="entry name" value="Rossmann-like_a/b/a_fold"/>
</dbReference>
<accession>A0A1I1ZLW6</accession>
<feature type="binding site" evidence="15">
    <location>
        <position position="135"/>
    </location>
    <ligand>
        <name>L-aspartate</name>
        <dbReference type="ChEBI" id="CHEBI:29991"/>
    </ligand>
</feature>
<keyword evidence="8 15" id="KW-0055">Arginine biosynthesis</keyword>
<dbReference type="InterPro" id="IPR023437">
    <property type="entry name" value="Arg_succ_synth_type2_subfam"/>
</dbReference>
<reference evidence="19" key="1">
    <citation type="submission" date="2016-10" db="EMBL/GenBank/DDBJ databases">
        <authorList>
            <person name="Varghese N."/>
            <person name="Submissions S."/>
        </authorList>
    </citation>
    <scope>NUCLEOTIDE SEQUENCE [LARGE SCALE GENOMIC DNA]</scope>
    <source>
        <strain evidence="19">DSM 27981</strain>
    </source>
</reference>
<feature type="binding site" evidence="15">
    <location>
        <position position="280"/>
    </location>
    <ligand>
        <name>L-citrulline</name>
        <dbReference type="ChEBI" id="CHEBI:57743"/>
    </ligand>
</feature>
<evidence type="ECO:0000256" key="10">
    <source>
        <dbReference type="ARBA" id="ARBA00022605"/>
    </source>
</evidence>
<dbReference type="EC" id="6.3.4.5" evidence="5 15"/>
<dbReference type="EMBL" id="FONX01000001">
    <property type="protein sequence ID" value="SFE32679.1"/>
    <property type="molecule type" value="Genomic_DNA"/>
</dbReference>
<evidence type="ECO:0000256" key="5">
    <source>
        <dbReference type="ARBA" id="ARBA00012286"/>
    </source>
</evidence>
<dbReference type="CDD" id="cd01999">
    <property type="entry name" value="ASS"/>
    <property type="match status" value="1"/>
</dbReference>
<dbReference type="GO" id="GO:0000053">
    <property type="term" value="P:argininosuccinate metabolic process"/>
    <property type="evidence" value="ECO:0007669"/>
    <property type="project" value="TreeGrafter"/>
</dbReference>
<comment type="similarity">
    <text evidence="3 15">Belongs to the argininosuccinate synthase family. Type 2 subfamily.</text>
</comment>
<dbReference type="NCBIfam" id="TIGR00032">
    <property type="entry name" value="argG"/>
    <property type="match status" value="1"/>
</dbReference>
<feature type="binding site" evidence="15">
    <location>
        <position position="131"/>
    </location>
    <ligand>
        <name>ATP</name>
        <dbReference type="ChEBI" id="CHEBI:30616"/>
    </ligand>
</feature>
<feature type="binding site" evidence="15">
    <location>
        <position position="139"/>
    </location>
    <ligand>
        <name>L-citrulline</name>
        <dbReference type="ChEBI" id="CHEBI:57743"/>
    </ligand>
</feature>
<evidence type="ECO:0000256" key="14">
    <source>
        <dbReference type="ARBA" id="ARBA00049077"/>
    </source>
</evidence>
<organism evidence="18 19">
    <name type="scientific">Paracidovorax wautersii</name>
    <dbReference type="NCBI Taxonomy" id="1177982"/>
    <lineage>
        <taxon>Bacteria</taxon>
        <taxon>Pseudomonadati</taxon>
        <taxon>Pseudomonadota</taxon>
        <taxon>Betaproteobacteria</taxon>
        <taxon>Burkholderiales</taxon>
        <taxon>Comamonadaceae</taxon>
        <taxon>Paracidovorax</taxon>
    </lineage>
</organism>